<feature type="domain" description="G-protein coupled receptors family 1 profile" evidence="6">
    <location>
        <begin position="13"/>
        <end position="153"/>
    </location>
</feature>
<evidence type="ECO:0000256" key="3">
    <source>
        <dbReference type="ARBA" id="ARBA00022989"/>
    </source>
</evidence>
<gene>
    <name evidence="7" type="ORF">DPMN_086928</name>
</gene>
<organism evidence="7 8">
    <name type="scientific">Dreissena polymorpha</name>
    <name type="common">Zebra mussel</name>
    <name type="synonym">Mytilus polymorpha</name>
    <dbReference type="NCBI Taxonomy" id="45954"/>
    <lineage>
        <taxon>Eukaryota</taxon>
        <taxon>Metazoa</taxon>
        <taxon>Spiralia</taxon>
        <taxon>Lophotrochozoa</taxon>
        <taxon>Mollusca</taxon>
        <taxon>Bivalvia</taxon>
        <taxon>Autobranchia</taxon>
        <taxon>Heteroconchia</taxon>
        <taxon>Euheterodonta</taxon>
        <taxon>Imparidentia</taxon>
        <taxon>Neoheterodontei</taxon>
        <taxon>Myida</taxon>
        <taxon>Dreissenoidea</taxon>
        <taxon>Dreissenidae</taxon>
        <taxon>Dreissena</taxon>
    </lineage>
</organism>
<dbReference type="Proteomes" id="UP000828390">
    <property type="component" value="Unassembled WGS sequence"/>
</dbReference>
<keyword evidence="3 5" id="KW-1133">Transmembrane helix</keyword>
<proteinExistence type="predicted"/>
<reference evidence="7" key="2">
    <citation type="submission" date="2020-11" db="EMBL/GenBank/DDBJ databases">
        <authorList>
            <person name="McCartney M.A."/>
            <person name="Auch B."/>
            <person name="Kono T."/>
            <person name="Mallez S."/>
            <person name="Becker A."/>
            <person name="Gohl D.M."/>
            <person name="Silverstein K.A.T."/>
            <person name="Koren S."/>
            <person name="Bechman K.B."/>
            <person name="Herman A."/>
            <person name="Abrahante J.E."/>
            <person name="Garbe J."/>
        </authorList>
    </citation>
    <scope>NUCLEOTIDE SEQUENCE</scope>
    <source>
        <strain evidence="7">Duluth1</strain>
        <tissue evidence="7">Whole animal</tissue>
    </source>
</reference>
<keyword evidence="4 5" id="KW-0472">Membrane</keyword>
<accession>A0A9D4KS27</accession>
<feature type="transmembrane region" description="Helical" evidence="5">
    <location>
        <begin position="94"/>
        <end position="112"/>
    </location>
</feature>
<dbReference type="EMBL" id="JAIWYP010000003">
    <property type="protein sequence ID" value="KAH3844668.1"/>
    <property type="molecule type" value="Genomic_DNA"/>
</dbReference>
<name>A0A9D4KS27_DREPO</name>
<reference evidence="7" key="1">
    <citation type="journal article" date="2019" name="bioRxiv">
        <title>The Genome of the Zebra Mussel, Dreissena polymorpha: A Resource for Invasive Species Research.</title>
        <authorList>
            <person name="McCartney M.A."/>
            <person name="Auch B."/>
            <person name="Kono T."/>
            <person name="Mallez S."/>
            <person name="Zhang Y."/>
            <person name="Obille A."/>
            <person name="Becker A."/>
            <person name="Abrahante J.E."/>
            <person name="Garbe J."/>
            <person name="Badalamenti J.P."/>
            <person name="Herman A."/>
            <person name="Mangelson H."/>
            <person name="Liachko I."/>
            <person name="Sullivan S."/>
            <person name="Sone E.D."/>
            <person name="Koren S."/>
            <person name="Silverstein K.A.T."/>
            <person name="Beckman K.B."/>
            <person name="Gohl D.M."/>
        </authorList>
    </citation>
    <scope>NUCLEOTIDE SEQUENCE</scope>
    <source>
        <strain evidence="7">Duluth1</strain>
        <tissue evidence="7">Whole animal</tissue>
    </source>
</reference>
<dbReference type="SUPFAM" id="SSF81321">
    <property type="entry name" value="Family A G protein-coupled receptor-like"/>
    <property type="match status" value="1"/>
</dbReference>
<evidence type="ECO:0000256" key="2">
    <source>
        <dbReference type="ARBA" id="ARBA00022692"/>
    </source>
</evidence>
<dbReference type="GO" id="GO:0016020">
    <property type="term" value="C:membrane"/>
    <property type="evidence" value="ECO:0007669"/>
    <property type="project" value="UniProtKB-SubCell"/>
</dbReference>
<evidence type="ECO:0000313" key="8">
    <source>
        <dbReference type="Proteomes" id="UP000828390"/>
    </source>
</evidence>
<feature type="transmembrane region" description="Helical" evidence="5">
    <location>
        <begin position="132"/>
        <end position="157"/>
    </location>
</feature>
<evidence type="ECO:0000313" key="7">
    <source>
        <dbReference type="EMBL" id="KAH3844668.1"/>
    </source>
</evidence>
<evidence type="ECO:0000256" key="1">
    <source>
        <dbReference type="ARBA" id="ARBA00004370"/>
    </source>
</evidence>
<evidence type="ECO:0000259" key="6">
    <source>
        <dbReference type="PROSITE" id="PS50262"/>
    </source>
</evidence>
<comment type="subcellular location">
    <subcellularLocation>
        <location evidence="1">Membrane</location>
    </subcellularLocation>
</comment>
<comment type="caution">
    <text evidence="7">The sequence shown here is derived from an EMBL/GenBank/DDBJ whole genome shotgun (WGS) entry which is preliminary data.</text>
</comment>
<sequence length="162" mass="18815">MWWHHSLPRFKACPIRTLQKNCLPIAQYAHLLQLLFYVDLTLTLLLPFVLLIILLAFMMVATVRSIQRKQQQNNRKNNEEYHTSRIRKLPQVRVAKMLYILSISVVFLNIPSHGFKLKSLIFGNAILSETESLIHLLLLFISYTSFSVKFLFASLVVRTSGN</sequence>
<dbReference type="Gene3D" id="1.20.1070.10">
    <property type="entry name" value="Rhodopsin 7-helix transmembrane proteins"/>
    <property type="match status" value="1"/>
</dbReference>
<protein>
    <recommendedName>
        <fullName evidence="6">G-protein coupled receptors family 1 profile domain-containing protein</fullName>
    </recommendedName>
</protein>
<keyword evidence="2 5" id="KW-0812">Transmembrane</keyword>
<dbReference type="AlphaFoldDB" id="A0A9D4KS27"/>
<evidence type="ECO:0000256" key="4">
    <source>
        <dbReference type="ARBA" id="ARBA00023136"/>
    </source>
</evidence>
<dbReference type="InterPro" id="IPR017452">
    <property type="entry name" value="GPCR_Rhodpsn_7TM"/>
</dbReference>
<keyword evidence="8" id="KW-1185">Reference proteome</keyword>
<evidence type="ECO:0000256" key="5">
    <source>
        <dbReference type="SAM" id="Phobius"/>
    </source>
</evidence>
<feature type="transmembrane region" description="Helical" evidence="5">
    <location>
        <begin position="44"/>
        <end position="66"/>
    </location>
</feature>
<dbReference type="PROSITE" id="PS50262">
    <property type="entry name" value="G_PROTEIN_RECEP_F1_2"/>
    <property type="match status" value="1"/>
</dbReference>